<evidence type="ECO:0000313" key="1">
    <source>
        <dbReference type="EMBL" id="KAH7967147.1"/>
    </source>
</evidence>
<proteinExistence type="predicted"/>
<reference evidence="1" key="1">
    <citation type="submission" date="2020-05" db="EMBL/GenBank/DDBJ databases">
        <title>Large-scale comparative analyses of tick genomes elucidate their genetic diversity and vector capacities.</title>
        <authorList>
            <person name="Jia N."/>
            <person name="Wang J."/>
            <person name="Shi W."/>
            <person name="Du L."/>
            <person name="Sun Y."/>
            <person name="Zhan W."/>
            <person name="Jiang J."/>
            <person name="Wang Q."/>
            <person name="Zhang B."/>
            <person name="Ji P."/>
            <person name="Sakyi L.B."/>
            <person name="Cui X."/>
            <person name="Yuan T."/>
            <person name="Jiang B."/>
            <person name="Yang W."/>
            <person name="Lam T.T.-Y."/>
            <person name="Chang Q."/>
            <person name="Ding S."/>
            <person name="Wang X."/>
            <person name="Zhu J."/>
            <person name="Ruan X."/>
            <person name="Zhao L."/>
            <person name="Wei J."/>
            <person name="Que T."/>
            <person name="Du C."/>
            <person name="Cheng J."/>
            <person name="Dai P."/>
            <person name="Han X."/>
            <person name="Huang E."/>
            <person name="Gao Y."/>
            <person name="Liu J."/>
            <person name="Shao H."/>
            <person name="Ye R."/>
            <person name="Li L."/>
            <person name="Wei W."/>
            <person name="Wang X."/>
            <person name="Wang C."/>
            <person name="Yang T."/>
            <person name="Huo Q."/>
            <person name="Li W."/>
            <person name="Guo W."/>
            <person name="Chen H."/>
            <person name="Zhou L."/>
            <person name="Ni X."/>
            <person name="Tian J."/>
            <person name="Zhou Y."/>
            <person name="Sheng Y."/>
            <person name="Liu T."/>
            <person name="Pan Y."/>
            <person name="Xia L."/>
            <person name="Li J."/>
            <person name="Zhao F."/>
            <person name="Cao W."/>
        </authorList>
    </citation>
    <scope>NUCLEOTIDE SEQUENCE</scope>
    <source>
        <strain evidence="1">Dsil-2018</strain>
    </source>
</reference>
<name>A0ACB8DGN3_DERSI</name>
<gene>
    <name evidence="1" type="ORF">HPB49_023087</name>
</gene>
<comment type="caution">
    <text evidence="1">The sequence shown here is derived from an EMBL/GenBank/DDBJ whole genome shotgun (WGS) entry which is preliminary data.</text>
</comment>
<organism evidence="1 2">
    <name type="scientific">Dermacentor silvarum</name>
    <name type="common">Tick</name>
    <dbReference type="NCBI Taxonomy" id="543639"/>
    <lineage>
        <taxon>Eukaryota</taxon>
        <taxon>Metazoa</taxon>
        <taxon>Ecdysozoa</taxon>
        <taxon>Arthropoda</taxon>
        <taxon>Chelicerata</taxon>
        <taxon>Arachnida</taxon>
        <taxon>Acari</taxon>
        <taxon>Parasitiformes</taxon>
        <taxon>Ixodida</taxon>
        <taxon>Ixodoidea</taxon>
        <taxon>Ixodidae</taxon>
        <taxon>Rhipicephalinae</taxon>
        <taxon>Dermacentor</taxon>
    </lineage>
</organism>
<accession>A0ACB8DGN3</accession>
<dbReference type="Proteomes" id="UP000821865">
    <property type="component" value="Chromosome 2"/>
</dbReference>
<protein>
    <submittedName>
        <fullName evidence="1">Uncharacterized protein</fullName>
    </submittedName>
</protein>
<sequence length="202" mass="23813">MQDTSEFGLTLLNAPQTHTRLGQTVHQADTSPDLTWSIRPQLFRWEVLDDCMGSDHFRILIRFRTGHANTKMKPHATTWLRHMTHWDKYRELLQQQPPAKNIDHLVSQLCAARRRATTNLRAPSDHLELDRNLLTLWNRRHRILNQYRRSGHAVHHKARLRKIQRSIEEYTTMLASDRWMGTCEAINGRLIRPRFGPPCALF</sequence>
<evidence type="ECO:0000313" key="2">
    <source>
        <dbReference type="Proteomes" id="UP000821865"/>
    </source>
</evidence>
<dbReference type="EMBL" id="CM023471">
    <property type="protein sequence ID" value="KAH7967147.1"/>
    <property type="molecule type" value="Genomic_DNA"/>
</dbReference>
<keyword evidence="2" id="KW-1185">Reference proteome</keyword>